<dbReference type="Proteomes" id="UP000000689">
    <property type="component" value="Chromosome 5"/>
</dbReference>
<feature type="compositionally biased region" description="Acidic residues" evidence="1">
    <location>
        <begin position="536"/>
        <end position="546"/>
    </location>
</feature>
<dbReference type="RefSeq" id="XP_003670466.1">
    <property type="nucleotide sequence ID" value="XM_003670418.1"/>
</dbReference>
<dbReference type="EMBL" id="HE580271">
    <property type="protein sequence ID" value="CCD25223.1"/>
    <property type="molecule type" value="Genomic_DNA"/>
</dbReference>
<feature type="compositionally biased region" description="Low complexity" evidence="1">
    <location>
        <begin position="507"/>
        <end position="518"/>
    </location>
</feature>
<feature type="region of interest" description="Disordered" evidence="1">
    <location>
        <begin position="432"/>
        <end position="452"/>
    </location>
</feature>
<dbReference type="GeneID" id="11498972"/>
<feature type="region of interest" description="Disordered" evidence="1">
    <location>
        <begin position="275"/>
        <end position="357"/>
    </location>
</feature>
<feature type="compositionally biased region" description="Low complexity" evidence="1">
    <location>
        <begin position="477"/>
        <end position="492"/>
    </location>
</feature>
<feature type="domain" description="C2 NT-type" evidence="2">
    <location>
        <begin position="5"/>
        <end position="250"/>
    </location>
</feature>
<feature type="compositionally biased region" description="Polar residues" evidence="1">
    <location>
        <begin position="275"/>
        <end position="285"/>
    </location>
</feature>
<sequence length="574" mass="64184">MAAFSNKNKERRPKFLLFLKINELVNIPQSSGYCYVKWHLKDGTGISPHPKISSTTNDSINISKRDSNATIPNGVSSSSSGSANKTTNDIDKIAMNQSHGTTPKVLVKHHKVQWNFALSKPLQIKLQVDKSRNLQNKYMKFDVFFEFLDSNSSSYCTSPIKCRTSTDTNKGTGDDEEDMKKIKRKTSISSMKSTGSNSYSQKISGKILLGSITIDITEYVKPNEMAFTNRFLLQDSKINSIINVSLQLKIFRGSYNDFNCNKFFTNGQLSNNAQNYTSQGDTLQSDRGGGGGSGGITDILETNSNQSSSNIGNTNTESSTSFNMSNGRFTNNTNNSSRSTGAYTSSATTTSSSFDNNKYIKSTISNSMKPLIEKLYEKTFQLSWDPRPNEFTPKECINDILNGGNGWAKNEKGINLIDLQTLQLNEMELEDPSSLNHGAGAGGHEEEGSNYFSKMSKKEFLERKRRQLERQNSKNKSNAMINNHSNSNNGSNWTHLSPSQREKLRGNDNSNNNQADSNVTKHRSMLLNKNRNGSYEDVERDDDNEDSVSSNEIRFDENDIVRDVKNWSVNQIRS</sequence>
<feature type="region of interest" description="Disordered" evidence="1">
    <location>
        <begin position="165"/>
        <end position="193"/>
    </location>
</feature>
<dbReference type="PROSITE" id="PS51840">
    <property type="entry name" value="C2_NT"/>
    <property type="match status" value="1"/>
</dbReference>
<accession>G0WBV3</accession>
<dbReference type="InterPro" id="IPR039931">
    <property type="entry name" value="EEIG1/2-like"/>
</dbReference>
<evidence type="ECO:0000313" key="3">
    <source>
        <dbReference type="EMBL" id="CCD25223.1"/>
    </source>
</evidence>
<feature type="compositionally biased region" description="Polar residues" evidence="1">
    <location>
        <begin position="300"/>
        <end position="322"/>
    </location>
</feature>
<evidence type="ECO:0000313" key="4">
    <source>
        <dbReference type="Proteomes" id="UP000000689"/>
    </source>
</evidence>
<dbReference type="AlphaFoldDB" id="G0WBV3"/>
<evidence type="ECO:0000256" key="1">
    <source>
        <dbReference type="SAM" id="MobiDB-lite"/>
    </source>
</evidence>
<feature type="compositionally biased region" description="Low complexity" evidence="1">
    <location>
        <begin position="52"/>
        <end position="62"/>
    </location>
</feature>
<feature type="compositionally biased region" description="Low complexity" evidence="1">
    <location>
        <begin position="323"/>
        <end position="353"/>
    </location>
</feature>
<dbReference type="Pfam" id="PF10358">
    <property type="entry name" value="NT-C2"/>
    <property type="match status" value="1"/>
</dbReference>
<reference evidence="3 4" key="1">
    <citation type="journal article" date="2011" name="Proc. Natl. Acad. Sci. U.S.A.">
        <title>Evolutionary erosion of yeast sex chromosomes by mating-type switching accidents.</title>
        <authorList>
            <person name="Gordon J.L."/>
            <person name="Armisen D."/>
            <person name="Proux-Wera E."/>
            <person name="Oheigeartaigh S.S."/>
            <person name="Byrne K.P."/>
            <person name="Wolfe K.H."/>
        </authorList>
    </citation>
    <scope>NUCLEOTIDE SEQUENCE [LARGE SCALE GENOMIC DNA]</scope>
    <source>
        <strain evidence="4">ATCC 10597 / BCRC 20456 / CBS 421 / NBRC 0211 / NRRL Y-12639</strain>
    </source>
</reference>
<dbReference type="OMA" id="SSGYCYV"/>
<feature type="region of interest" description="Disordered" evidence="1">
    <location>
        <begin position="466"/>
        <end position="551"/>
    </location>
</feature>
<dbReference type="PANTHER" id="PTHR21456:SF1">
    <property type="entry name" value="C2 NT-TYPE DOMAIN-CONTAINING PROTEIN"/>
    <property type="match status" value="1"/>
</dbReference>
<feature type="region of interest" description="Disordered" evidence="1">
    <location>
        <begin position="46"/>
        <end position="87"/>
    </location>
</feature>
<proteinExistence type="predicted"/>
<organism evidence="3 4">
    <name type="scientific">Naumovozyma dairenensis (strain ATCC 10597 / BCRC 20456 / CBS 421 / NBRC 0211 / NRRL Y-12639)</name>
    <name type="common">Saccharomyces dairenensis</name>
    <dbReference type="NCBI Taxonomy" id="1071378"/>
    <lineage>
        <taxon>Eukaryota</taxon>
        <taxon>Fungi</taxon>
        <taxon>Dikarya</taxon>
        <taxon>Ascomycota</taxon>
        <taxon>Saccharomycotina</taxon>
        <taxon>Saccharomycetes</taxon>
        <taxon>Saccharomycetales</taxon>
        <taxon>Saccharomycetaceae</taxon>
        <taxon>Naumovozyma</taxon>
    </lineage>
</organism>
<dbReference type="PANTHER" id="PTHR21456">
    <property type="entry name" value="FAMILY WITH SEQUENCE SIMILARITY 102"/>
    <property type="match status" value="1"/>
</dbReference>
<dbReference type="OrthoDB" id="3365224at2759"/>
<keyword evidence="4" id="KW-1185">Reference proteome</keyword>
<dbReference type="KEGG" id="ndi:NDAI_0E04060"/>
<protein>
    <recommendedName>
        <fullName evidence="2">C2 NT-type domain-containing protein</fullName>
    </recommendedName>
</protein>
<evidence type="ECO:0000259" key="2">
    <source>
        <dbReference type="PROSITE" id="PS51840"/>
    </source>
</evidence>
<dbReference type="InterPro" id="IPR019448">
    <property type="entry name" value="NT-C2"/>
</dbReference>
<dbReference type="eggNOG" id="ENOG502R9IN">
    <property type="taxonomic scope" value="Eukaryota"/>
</dbReference>
<gene>
    <name evidence="3" type="primary">NDAI0E04060</name>
    <name evidence="3" type="ordered locus">NDAI_0E04060</name>
</gene>
<dbReference type="HOGENOM" id="CLU_036649_0_0_1"/>
<name>G0WBV3_NAUDC</name>